<dbReference type="EC" id="3.5.-.-" evidence="1"/>
<comment type="caution">
    <text evidence="1">The sequence shown here is derived from an EMBL/GenBank/DDBJ whole genome shotgun (WGS) entry which is preliminary data.</text>
</comment>
<dbReference type="CDD" id="cd00448">
    <property type="entry name" value="YjgF_YER057c_UK114_family"/>
    <property type="match status" value="1"/>
</dbReference>
<evidence type="ECO:0000313" key="2">
    <source>
        <dbReference type="Proteomes" id="UP001378188"/>
    </source>
</evidence>
<reference evidence="1 2" key="1">
    <citation type="submission" date="2024-02" db="EMBL/GenBank/DDBJ databases">
        <title>Genome analysis and characterization of Microbaculum marinisediminis sp. nov., isolated from marine sediment.</title>
        <authorList>
            <person name="Du Z.-J."/>
            <person name="Ye Y.-Q."/>
            <person name="Zhang Z.-R."/>
            <person name="Yuan S.-M."/>
            <person name="Zhang X.-Y."/>
        </authorList>
    </citation>
    <scope>NUCLEOTIDE SEQUENCE [LARGE SCALE GENOMIC DNA]</scope>
    <source>
        <strain evidence="1 2">SDUM1044001</strain>
    </source>
</reference>
<organism evidence="1 2">
    <name type="scientific">Microbaculum marinum</name>
    <dbReference type="NCBI Taxonomy" id="1764581"/>
    <lineage>
        <taxon>Bacteria</taxon>
        <taxon>Pseudomonadati</taxon>
        <taxon>Pseudomonadota</taxon>
        <taxon>Alphaproteobacteria</taxon>
        <taxon>Hyphomicrobiales</taxon>
        <taxon>Tepidamorphaceae</taxon>
        <taxon>Microbaculum</taxon>
    </lineage>
</organism>
<dbReference type="InterPro" id="IPR006175">
    <property type="entry name" value="YjgF/YER057c/UK114"/>
</dbReference>
<dbReference type="PANTHER" id="PTHR43857:SF1">
    <property type="entry name" value="YJGH FAMILY PROTEIN"/>
    <property type="match status" value="1"/>
</dbReference>
<dbReference type="PANTHER" id="PTHR43857">
    <property type="entry name" value="BLR7761 PROTEIN"/>
    <property type="match status" value="1"/>
</dbReference>
<dbReference type="Proteomes" id="UP001378188">
    <property type="component" value="Unassembled WGS sequence"/>
</dbReference>
<name>A0AAW9RYR3_9HYPH</name>
<gene>
    <name evidence="1" type="ORF">V3328_25375</name>
</gene>
<dbReference type="Gene3D" id="3.30.1330.40">
    <property type="entry name" value="RutC-like"/>
    <property type="match status" value="1"/>
</dbReference>
<evidence type="ECO:0000313" key="1">
    <source>
        <dbReference type="EMBL" id="MEJ8574831.1"/>
    </source>
</evidence>
<dbReference type="RefSeq" id="WP_340332588.1">
    <property type="nucleotide sequence ID" value="NZ_JAZHOF010000014.1"/>
</dbReference>
<proteinExistence type="predicted"/>
<dbReference type="Pfam" id="PF01042">
    <property type="entry name" value="Ribonuc_L-PSP"/>
    <property type="match status" value="1"/>
</dbReference>
<dbReference type="GO" id="GO:0016787">
    <property type="term" value="F:hydrolase activity"/>
    <property type="evidence" value="ECO:0007669"/>
    <property type="project" value="UniProtKB-KW"/>
</dbReference>
<protein>
    <submittedName>
        <fullName evidence="1">RidA family protein</fullName>
        <ecNumber evidence="1">3.5.-.-</ecNumber>
    </submittedName>
</protein>
<dbReference type="AlphaFoldDB" id="A0AAW9RYR3"/>
<accession>A0AAW9RYR3</accession>
<keyword evidence="1" id="KW-0378">Hydrolase</keyword>
<dbReference type="SUPFAM" id="SSF55298">
    <property type="entry name" value="YjgF-like"/>
    <property type="match status" value="1"/>
</dbReference>
<keyword evidence="2" id="KW-1185">Reference proteome</keyword>
<dbReference type="EMBL" id="JAZHOF010000014">
    <property type="protein sequence ID" value="MEJ8574831.1"/>
    <property type="molecule type" value="Genomic_DNA"/>
</dbReference>
<dbReference type="InterPro" id="IPR035959">
    <property type="entry name" value="RutC-like_sf"/>
</dbReference>
<sequence length="127" mass="14096">MLPEGWQRPKGYSNGMKARGEIVVTGGVVGWDQQERFADGFVAQVRQTLTNIREILTAGGAHPRHLIRLTWYVTDLDAYRNNLRDIGRVYRDAIGPYYPAMAVVQVVGLVEPKAMVEIEATAVVPTA</sequence>